<comment type="caution">
    <text evidence="3">The sequence shown here is derived from an EMBL/GenBank/DDBJ whole genome shotgun (WGS) entry which is preliminary data.</text>
</comment>
<evidence type="ECO:0000313" key="4">
    <source>
        <dbReference type="Proteomes" id="UP000216311"/>
    </source>
</evidence>
<proteinExistence type="inferred from homology"/>
<comment type="similarity">
    <text evidence="1">Belongs to the enoyl-CoA hydratase/isomerase family.</text>
</comment>
<name>A0A255GQP1_9ACTN</name>
<dbReference type="PANTHER" id="PTHR42993:SF1">
    <property type="entry name" value="MAOC-LIKE DEHYDRATASE DOMAIN-CONTAINING PROTEIN"/>
    <property type="match status" value="1"/>
</dbReference>
<accession>A0A255GQP1</accession>
<dbReference type="Pfam" id="PF01575">
    <property type="entry name" value="MaoC_dehydratas"/>
    <property type="match status" value="1"/>
</dbReference>
<dbReference type="PANTHER" id="PTHR42993">
    <property type="entry name" value="MAOC-LIKE DEHYDRATASE DOMAIN-CONTAINING PROTEIN"/>
    <property type="match status" value="1"/>
</dbReference>
<reference evidence="3 4" key="1">
    <citation type="submission" date="2017-07" db="EMBL/GenBank/DDBJ databases">
        <title>Draft whole genome sequences of clinical Proprionibacteriaceae strains.</title>
        <authorList>
            <person name="Bernier A.-M."/>
            <person name="Bernard K."/>
            <person name="Domingo M.-C."/>
        </authorList>
    </citation>
    <scope>NUCLEOTIDE SEQUENCE [LARGE SCALE GENOMIC DNA]</scope>
    <source>
        <strain evidence="3 4">NML 130396</strain>
    </source>
</reference>
<organism evidence="3 4">
    <name type="scientific">Enemella dayhoffiae</name>
    <dbReference type="NCBI Taxonomy" id="2016507"/>
    <lineage>
        <taxon>Bacteria</taxon>
        <taxon>Bacillati</taxon>
        <taxon>Actinomycetota</taxon>
        <taxon>Actinomycetes</taxon>
        <taxon>Propionibacteriales</taxon>
        <taxon>Propionibacteriaceae</taxon>
        <taxon>Enemella</taxon>
    </lineage>
</organism>
<dbReference type="InterPro" id="IPR039375">
    <property type="entry name" value="NodN-like"/>
</dbReference>
<keyword evidence="4" id="KW-1185">Reference proteome</keyword>
<dbReference type="OrthoDB" id="9801735at2"/>
<dbReference type="SUPFAM" id="SSF54637">
    <property type="entry name" value="Thioesterase/thiol ester dehydrase-isomerase"/>
    <property type="match status" value="1"/>
</dbReference>
<dbReference type="Proteomes" id="UP000216311">
    <property type="component" value="Unassembled WGS sequence"/>
</dbReference>
<dbReference type="InterPro" id="IPR002539">
    <property type="entry name" value="MaoC-like_dom"/>
</dbReference>
<dbReference type="InterPro" id="IPR029069">
    <property type="entry name" value="HotDog_dom_sf"/>
</dbReference>
<evidence type="ECO:0000313" key="3">
    <source>
        <dbReference type="EMBL" id="OYO18150.1"/>
    </source>
</evidence>
<dbReference type="Gene3D" id="3.10.129.10">
    <property type="entry name" value="Hotdog Thioesterase"/>
    <property type="match status" value="1"/>
</dbReference>
<sequence>MITGSAELHERSGSDLGTSRWIEVTQDRITEFARMSGDEQWIHVDPQRAQDGPYGTTIQHGFLTLSMSTGLLWEICTVEGFSVILNYGLNKVRFPAPLKTGSRFRMHVNLAEVKDLPGGIEAVYRLSYEVEGEEKPCCVADLVFRYYE</sequence>
<dbReference type="AlphaFoldDB" id="A0A255GQP1"/>
<evidence type="ECO:0000256" key="1">
    <source>
        <dbReference type="ARBA" id="ARBA00005254"/>
    </source>
</evidence>
<gene>
    <name evidence="3" type="ORF">CGZ93_15845</name>
</gene>
<dbReference type="CDD" id="cd03450">
    <property type="entry name" value="NodN"/>
    <property type="match status" value="1"/>
</dbReference>
<dbReference type="EMBL" id="NMVQ01000045">
    <property type="protein sequence ID" value="OYO18150.1"/>
    <property type="molecule type" value="Genomic_DNA"/>
</dbReference>
<evidence type="ECO:0000259" key="2">
    <source>
        <dbReference type="Pfam" id="PF01575"/>
    </source>
</evidence>
<feature type="domain" description="MaoC-like" evidence="2">
    <location>
        <begin position="12"/>
        <end position="116"/>
    </location>
</feature>
<protein>
    <submittedName>
        <fullName evidence="3">Dehydratase</fullName>
    </submittedName>
</protein>